<protein>
    <submittedName>
        <fullName evidence="2">Uncharacterized protein</fullName>
    </submittedName>
</protein>
<feature type="region of interest" description="Disordered" evidence="1">
    <location>
        <begin position="90"/>
        <end position="127"/>
    </location>
</feature>
<feature type="compositionally biased region" description="Basic and acidic residues" evidence="1">
    <location>
        <begin position="102"/>
        <end position="116"/>
    </location>
</feature>
<comment type="caution">
    <text evidence="2">The sequence shown here is derived from an EMBL/GenBank/DDBJ whole genome shotgun (WGS) entry which is preliminary data.</text>
</comment>
<accession>A0AAW2HJ97</accession>
<proteinExistence type="predicted"/>
<reference evidence="2" key="1">
    <citation type="journal article" date="2024" name="Gigascience">
        <title>Chromosome-level genome of the poultry shaft louse Menopon gallinae provides insight into the host-switching and adaptive evolution of parasitic lice.</title>
        <authorList>
            <person name="Xu Y."/>
            <person name="Ma L."/>
            <person name="Liu S."/>
            <person name="Liang Y."/>
            <person name="Liu Q."/>
            <person name="He Z."/>
            <person name="Tian L."/>
            <person name="Duan Y."/>
            <person name="Cai W."/>
            <person name="Li H."/>
            <person name="Song F."/>
        </authorList>
    </citation>
    <scope>NUCLEOTIDE SEQUENCE</scope>
    <source>
        <strain evidence="2">Cailab_2023a</strain>
    </source>
</reference>
<gene>
    <name evidence="2" type="ORF">PYX00_007498</name>
</gene>
<organism evidence="2">
    <name type="scientific">Menopon gallinae</name>
    <name type="common">poultry shaft louse</name>
    <dbReference type="NCBI Taxonomy" id="328185"/>
    <lineage>
        <taxon>Eukaryota</taxon>
        <taxon>Metazoa</taxon>
        <taxon>Ecdysozoa</taxon>
        <taxon>Arthropoda</taxon>
        <taxon>Hexapoda</taxon>
        <taxon>Insecta</taxon>
        <taxon>Pterygota</taxon>
        <taxon>Neoptera</taxon>
        <taxon>Paraneoptera</taxon>
        <taxon>Psocodea</taxon>
        <taxon>Troctomorpha</taxon>
        <taxon>Phthiraptera</taxon>
        <taxon>Amblycera</taxon>
        <taxon>Menoponidae</taxon>
        <taxon>Menopon</taxon>
    </lineage>
</organism>
<dbReference type="AlphaFoldDB" id="A0AAW2HJ97"/>
<name>A0AAW2HJ97_9NEOP</name>
<evidence type="ECO:0000313" key="2">
    <source>
        <dbReference type="EMBL" id="KAL0269918.1"/>
    </source>
</evidence>
<evidence type="ECO:0000256" key="1">
    <source>
        <dbReference type="SAM" id="MobiDB-lite"/>
    </source>
</evidence>
<dbReference type="EMBL" id="JARGDH010000004">
    <property type="protein sequence ID" value="KAL0269918.1"/>
    <property type="molecule type" value="Genomic_DNA"/>
</dbReference>
<sequence length="127" mass="14187">MIYVKMEASLQNLTSDSKRIDSGIEDDRKKIKSLQGLLDEGSITGAESDSIHQKSMHDINLCIEKIEELSMECKSLLSVIQDLERGNSEFLNDVARRRSRDGRRTEKGKEGEKDTGKPGSSGEKSEL</sequence>